<evidence type="ECO:0000313" key="3">
    <source>
        <dbReference type="Proteomes" id="UP001283361"/>
    </source>
</evidence>
<feature type="compositionally biased region" description="Polar residues" evidence="1">
    <location>
        <begin position="90"/>
        <end position="102"/>
    </location>
</feature>
<name>A0AAE0XNK6_9GAST</name>
<dbReference type="AlphaFoldDB" id="A0AAE0XNK6"/>
<accession>A0AAE0XNK6</accession>
<keyword evidence="3" id="KW-1185">Reference proteome</keyword>
<dbReference type="Proteomes" id="UP001283361">
    <property type="component" value="Unassembled WGS sequence"/>
</dbReference>
<sequence>MQIETDVKSALWRHQLLNRYPNSLEHDVDNALTVAITPPSTQRLLVQAAQVVLQLTHSPGHKRATSRAFYAELNTHCHRRRSGHSHSRSNQLSVALSQAGRQSNMVTIPTESQLQDLPATTVNPHSHTILTMTRTVCRVDRLRGRRKIVKHQFPAVLIIHSARETTAAV</sequence>
<feature type="region of interest" description="Disordered" evidence="1">
    <location>
        <begin position="80"/>
        <end position="102"/>
    </location>
</feature>
<evidence type="ECO:0000256" key="1">
    <source>
        <dbReference type="SAM" id="MobiDB-lite"/>
    </source>
</evidence>
<dbReference type="EMBL" id="JAWDGP010008031">
    <property type="protein sequence ID" value="KAK3696818.1"/>
    <property type="molecule type" value="Genomic_DNA"/>
</dbReference>
<organism evidence="2 3">
    <name type="scientific">Elysia crispata</name>
    <name type="common">lettuce slug</name>
    <dbReference type="NCBI Taxonomy" id="231223"/>
    <lineage>
        <taxon>Eukaryota</taxon>
        <taxon>Metazoa</taxon>
        <taxon>Spiralia</taxon>
        <taxon>Lophotrochozoa</taxon>
        <taxon>Mollusca</taxon>
        <taxon>Gastropoda</taxon>
        <taxon>Heterobranchia</taxon>
        <taxon>Euthyneura</taxon>
        <taxon>Panpulmonata</taxon>
        <taxon>Sacoglossa</taxon>
        <taxon>Placobranchoidea</taxon>
        <taxon>Plakobranchidae</taxon>
        <taxon>Elysia</taxon>
    </lineage>
</organism>
<evidence type="ECO:0000313" key="2">
    <source>
        <dbReference type="EMBL" id="KAK3696818.1"/>
    </source>
</evidence>
<comment type="caution">
    <text evidence="2">The sequence shown here is derived from an EMBL/GenBank/DDBJ whole genome shotgun (WGS) entry which is preliminary data.</text>
</comment>
<proteinExistence type="predicted"/>
<gene>
    <name evidence="2" type="ORF">RRG08_016868</name>
</gene>
<reference evidence="2" key="1">
    <citation type="journal article" date="2023" name="G3 (Bethesda)">
        <title>A reference genome for the long-term kleptoplast-retaining sea slug Elysia crispata morphotype clarki.</title>
        <authorList>
            <person name="Eastman K.E."/>
            <person name="Pendleton A.L."/>
            <person name="Shaikh M.A."/>
            <person name="Suttiyut T."/>
            <person name="Ogas R."/>
            <person name="Tomko P."/>
            <person name="Gavelis G."/>
            <person name="Widhalm J.R."/>
            <person name="Wisecaver J.H."/>
        </authorList>
    </citation>
    <scope>NUCLEOTIDE SEQUENCE</scope>
    <source>
        <strain evidence="2">ECLA1</strain>
    </source>
</reference>
<protein>
    <submittedName>
        <fullName evidence="2">Uncharacterized protein</fullName>
    </submittedName>
</protein>